<gene>
    <name evidence="2" type="ORF">JOE57_003619</name>
</gene>
<protein>
    <submittedName>
        <fullName evidence="2">PPK2 family polyphosphate:nucleotide phosphotransferase</fullName>
    </submittedName>
</protein>
<dbReference type="NCBIfam" id="TIGR03709">
    <property type="entry name" value="PPK2_rel_1"/>
    <property type="match status" value="1"/>
</dbReference>
<organism evidence="2 3">
    <name type="scientific">Microlunatus panaciterrae</name>
    <dbReference type="NCBI Taxonomy" id="400768"/>
    <lineage>
        <taxon>Bacteria</taxon>
        <taxon>Bacillati</taxon>
        <taxon>Actinomycetota</taxon>
        <taxon>Actinomycetes</taxon>
        <taxon>Propionibacteriales</taxon>
        <taxon>Propionibacteriaceae</taxon>
        <taxon>Microlunatus</taxon>
    </lineage>
</organism>
<name>A0ABS2RNW5_9ACTN</name>
<sequence length="301" mass="34075">MAKSKQGKGKHLVEVVDPIEPTTPLTKALRLPTGPVDLAALDPRATTGFQGKKKDAPGLTEALGPRLSDLQERLFAEGRSGEDNAKRVLVVLQGMDTSGKGGVIRHAFGLVDPQGVQLKAFKAPTAEERKHPYLWRIEQALPAPGMIGIFDRSHYEDVLIVRVHELVERAVWSRRYSQINRFEEKLASAGVTVLKCFLHISRDEQKERLMERLDKPDKHWKYNPGDVDERLRWPDYAEAYAAALEKCNTDAAPWYVIPSDRKWYRNWAVAQLLAEHLEAIDPQWPKADFDVEQEKVRLAAT</sequence>
<dbReference type="PANTHER" id="PTHR34383:SF3">
    <property type="entry name" value="POLYPHOSPHATE:AMP PHOSPHOTRANSFERASE"/>
    <property type="match status" value="1"/>
</dbReference>
<comment type="caution">
    <text evidence="2">The sequence shown here is derived from an EMBL/GenBank/DDBJ whole genome shotgun (WGS) entry which is preliminary data.</text>
</comment>
<dbReference type="EMBL" id="JAFBCF010000001">
    <property type="protein sequence ID" value="MBM7800698.1"/>
    <property type="molecule type" value="Genomic_DNA"/>
</dbReference>
<dbReference type="SUPFAM" id="SSF52540">
    <property type="entry name" value="P-loop containing nucleoside triphosphate hydrolases"/>
    <property type="match status" value="1"/>
</dbReference>
<dbReference type="InterPro" id="IPR022300">
    <property type="entry name" value="PPK2-rel_1"/>
</dbReference>
<dbReference type="InterPro" id="IPR027417">
    <property type="entry name" value="P-loop_NTPase"/>
</dbReference>
<dbReference type="Gene3D" id="3.40.50.300">
    <property type="entry name" value="P-loop containing nucleotide triphosphate hydrolases"/>
    <property type="match status" value="1"/>
</dbReference>
<dbReference type="PANTHER" id="PTHR34383">
    <property type="entry name" value="POLYPHOSPHATE:AMP PHOSPHOTRANSFERASE-RELATED"/>
    <property type="match status" value="1"/>
</dbReference>
<dbReference type="Proteomes" id="UP000704762">
    <property type="component" value="Unassembled WGS sequence"/>
</dbReference>
<accession>A0ABS2RNW5</accession>
<dbReference type="RefSeq" id="WP_204920046.1">
    <property type="nucleotide sequence ID" value="NZ_BAAAQP010000003.1"/>
</dbReference>
<evidence type="ECO:0000259" key="1">
    <source>
        <dbReference type="Pfam" id="PF03976"/>
    </source>
</evidence>
<evidence type="ECO:0000313" key="3">
    <source>
        <dbReference type="Proteomes" id="UP000704762"/>
    </source>
</evidence>
<feature type="domain" description="Polyphosphate kinase-2-related" evidence="1">
    <location>
        <begin position="66"/>
        <end position="281"/>
    </location>
</feature>
<dbReference type="Pfam" id="PF03976">
    <property type="entry name" value="PPK2"/>
    <property type="match status" value="1"/>
</dbReference>
<dbReference type="InterPro" id="IPR022488">
    <property type="entry name" value="PPK2-related"/>
</dbReference>
<keyword evidence="3" id="KW-1185">Reference proteome</keyword>
<reference evidence="2 3" key="1">
    <citation type="submission" date="2021-01" db="EMBL/GenBank/DDBJ databases">
        <title>Sequencing the genomes of 1000 actinobacteria strains.</title>
        <authorList>
            <person name="Klenk H.-P."/>
        </authorList>
    </citation>
    <scope>NUCLEOTIDE SEQUENCE [LARGE SCALE GENOMIC DNA]</scope>
    <source>
        <strain evidence="2 3">DSM 18662</strain>
    </source>
</reference>
<proteinExistence type="predicted"/>
<evidence type="ECO:0000313" key="2">
    <source>
        <dbReference type="EMBL" id="MBM7800698.1"/>
    </source>
</evidence>